<sequence length="62" mass="6691">MNNQLDLAPFHFNQGSIMLPASWQDTSILVLNSTDEKMAPVSPSPVTICHGGWHSVSLPSGK</sequence>
<dbReference type="EMBL" id="MUBJ01000006">
    <property type="protein sequence ID" value="OTA16771.1"/>
    <property type="molecule type" value="Genomic_DNA"/>
</dbReference>
<reference evidence="1 2" key="1">
    <citation type="submission" date="2016-10" db="EMBL/GenBank/DDBJ databases">
        <title>Systematic genetic and metabolomic analysis of Xenorhabdus and Photorhabdus spp., highlights the requirements for a dual symbiotic and pathogenic life style.</title>
        <authorList>
            <person name="Tobias N.J."/>
            <person name="Wolff H."/>
            <person name="Djahanschiri B."/>
            <person name="Pidot S.J."/>
            <person name="Stinear T.P."/>
            <person name="Ebersberger I."/>
            <person name="Bode H.B."/>
        </authorList>
    </citation>
    <scope>NUCLEOTIDE SEQUENCE [LARGE SCALE GENOMIC DNA]</scope>
    <source>
        <strain evidence="1 2">DSM 22392</strain>
    </source>
</reference>
<dbReference type="RefSeq" id="WP_244175523.1">
    <property type="nucleotide sequence ID" value="NZ_CAWNGD010000106.1"/>
</dbReference>
<organism evidence="1 2">
    <name type="scientific">Xenorhabdus vietnamensis</name>
    <dbReference type="NCBI Taxonomy" id="351656"/>
    <lineage>
        <taxon>Bacteria</taxon>
        <taxon>Pseudomonadati</taxon>
        <taxon>Pseudomonadota</taxon>
        <taxon>Gammaproteobacteria</taxon>
        <taxon>Enterobacterales</taxon>
        <taxon>Morganellaceae</taxon>
        <taxon>Xenorhabdus</taxon>
    </lineage>
</organism>
<comment type="caution">
    <text evidence="1">The sequence shown here is derived from an EMBL/GenBank/DDBJ whole genome shotgun (WGS) entry which is preliminary data.</text>
</comment>
<dbReference type="Proteomes" id="UP000194350">
    <property type="component" value="Unassembled WGS sequence"/>
</dbReference>
<keyword evidence="2" id="KW-1185">Reference proteome</keyword>
<name>A0A1Y2SGS6_9GAMM</name>
<accession>A0A1Y2SGS6</accession>
<evidence type="ECO:0000313" key="1">
    <source>
        <dbReference type="EMBL" id="OTA16771.1"/>
    </source>
</evidence>
<dbReference type="STRING" id="351656.Xvie_01449"/>
<dbReference type="AlphaFoldDB" id="A0A1Y2SGS6"/>
<gene>
    <name evidence="1" type="ORF">Xvie_01449</name>
</gene>
<proteinExistence type="predicted"/>
<protein>
    <submittedName>
        <fullName evidence="1">Uncharacterized protein</fullName>
    </submittedName>
</protein>
<evidence type="ECO:0000313" key="2">
    <source>
        <dbReference type="Proteomes" id="UP000194350"/>
    </source>
</evidence>